<dbReference type="OrthoDB" id="1924260at2759"/>
<evidence type="ECO:0000313" key="15">
    <source>
        <dbReference type="WBParaSite" id="SBAD_0001076201-mRNA-1"/>
    </source>
</evidence>
<dbReference type="InterPro" id="IPR038765">
    <property type="entry name" value="Papain-like_cys_pep_sf"/>
</dbReference>
<name>A0A183J3E8_9BILA</name>
<dbReference type="GO" id="GO:0005737">
    <property type="term" value="C:cytoplasm"/>
    <property type="evidence" value="ECO:0007669"/>
    <property type="project" value="TreeGrafter"/>
</dbReference>
<feature type="domain" description="UCH catalytic" evidence="12">
    <location>
        <begin position="1"/>
        <end position="208"/>
    </location>
</feature>
<evidence type="ECO:0000313" key="13">
    <source>
        <dbReference type="EMBL" id="VDP31493.1"/>
    </source>
</evidence>
<keyword evidence="3 7" id="KW-0645">Protease</keyword>
<dbReference type="InterPro" id="IPR017390">
    <property type="entry name" value="Ubiquitinyl_hydrolase_UCH37"/>
</dbReference>
<dbReference type="InterPro" id="IPR036959">
    <property type="entry name" value="Peptidase_C12_UCH_sf"/>
</dbReference>
<evidence type="ECO:0000256" key="5">
    <source>
        <dbReference type="ARBA" id="ARBA00022801"/>
    </source>
</evidence>
<organism evidence="15">
    <name type="scientific">Soboliphyme baturini</name>
    <dbReference type="NCBI Taxonomy" id="241478"/>
    <lineage>
        <taxon>Eukaryota</taxon>
        <taxon>Metazoa</taxon>
        <taxon>Ecdysozoa</taxon>
        <taxon>Nematoda</taxon>
        <taxon>Enoplea</taxon>
        <taxon>Dorylaimia</taxon>
        <taxon>Dioctophymatida</taxon>
        <taxon>Dioctophymatoidea</taxon>
        <taxon>Soboliphymatidae</taxon>
        <taxon>Soboliphyme</taxon>
    </lineage>
</organism>
<dbReference type="SUPFAM" id="SSF54001">
    <property type="entry name" value="Cysteine proteinases"/>
    <property type="match status" value="1"/>
</dbReference>
<dbReference type="Proteomes" id="UP000270296">
    <property type="component" value="Unassembled WGS sequence"/>
</dbReference>
<dbReference type="GO" id="GO:0006511">
    <property type="term" value="P:ubiquitin-dependent protein catabolic process"/>
    <property type="evidence" value="ECO:0007669"/>
    <property type="project" value="UniProtKB-UniRule"/>
</dbReference>
<evidence type="ECO:0000256" key="10">
    <source>
        <dbReference type="PROSITE-ProRule" id="PRU01393"/>
    </source>
</evidence>
<feature type="active site" description="Nucleophile" evidence="8 10">
    <location>
        <position position="72"/>
    </location>
</feature>
<comment type="catalytic activity">
    <reaction evidence="1 7 10 11">
        <text>Thiol-dependent hydrolysis of ester, thioester, amide, peptide and isopeptide bonds formed by the C-terminal Gly of ubiquitin (a 76-residue protein attached to proteins as an intracellular targeting signal).</text>
        <dbReference type="EC" id="3.4.19.12"/>
    </reaction>
</comment>
<evidence type="ECO:0000256" key="1">
    <source>
        <dbReference type="ARBA" id="ARBA00000707"/>
    </source>
</evidence>
<proteinExistence type="inferred from homology"/>
<dbReference type="PANTHER" id="PTHR10589:SF16">
    <property type="entry name" value="UBIQUITIN CARBOXYL-TERMINAL HYDROLASE ISOZYME L5"/>
    <property type="match status" value="1"/>
</dbReference>
<sequence>MDLSSFAGNWCLIESDPGVFTELIRRFGKPVHGLIFLFKWRPNEEEPNQFEENENDVPNDLYFAKQVIPNACATQALINLVLNCDHPDVHIGSTLAEFKSFTLSFDPASRGLCLTNSENIRNVHNSFSCQTPFEIEETKKVGDAFHFVTYMPFREGVYELDGLKESPIRVGTIPKDGSWLDVVQPVLKRRIASYYEGEVYFSLMAVVSDRKLKLQRKLALLDARHFLQKETRTVDELVEASFLREAISDEEAKMRRYALENVRRRHNYIPLIVEFLKILAEQGRLVKLVMEVRESIVFLVNLTAAFN</sequence>
<evidence type="ECO:0000256" key="3">
    <source>
        <dbReference type="ARBA" id="ARBA00022670"/>
    </source>
</evidence>
<reference evidence="13 14" key="2">
    <citation type="submission" date="2018-11" db="EMBL/GenBank/DDBJ databases">
        <authorList>
            <consortium name="Pathogen Informatics"/>
        </authorList>
    </citation>
    <scope>NUCLEOTIDE SEQUENCE [LARGE SCALE GENOMIC DNA]</scope>
</reference>
<feature type="site" description="Important for enzyme activity" evidence="9 10">
    <location>
        <position position="161"/>
    </location>
</feature>
<evidence type="ECO:0000313" key="14">
    <source>
        <dbReference type="Proteomes" id="UP000270296"/>
    </source>
</evidence>
<keyword evidence="5 7" id="KW-0378">Hydrolase</keyword>
<dbReference type="Gene3D" id="1.20.58.860">
    <property type="match status" value="1"/>
</dbReference>
<dbReference type="WBParaSite" id="SBAD_0001076201-mRNA-1">
    <property type="protein sequence ID" value="SBAD_0001076201-mRNA-1"/>
    <property type="gene ID" value="SBAD_0001076201"/>
</dbReference>
<dbReference type="EMBL" id="UZAM01014014">
    <property type="protein sequence ID" value="VDP31493.1"/>
    <property type="molecule type" value="Genomic_DNA"/>
</dbReference>
<comment type="similarity">
    <text evidence="2 7 10 11">Belongs to the peptidase C12 family.</text>
</comment>
<dbReference type="PRINTS" id="PR00707">
    <property type="entry name" value="UBCTHYDRLASE"/>
</dbReference>
<protein>
    <recommendedName>
        <fullName evidence="7 11">Ubiquitin carboxyl-terminal hydrolase</fullName>
        <ecNumber evidence="7 11">3.4.19.12</ecNumber>
    </recommendedName>
</protein>
<dbReference type="Pfam" id="PF18031">
    <property type="entry name" value="UCH_C"/>
    <property type="match status" value="1"/>
</dbReference>
<feature type="site" description="Transition state stabilizer" evidence="10">
    <location>
        <position position="66"/>
    </location>
</feature>
<dbReference type="GO" id="GO:0016579">
    <property type="term" value="P:protein deubiquitination"/>
    <property type="evidence" value="ECO:0007669"/>
    <property type="project" value="InterPro"/>
</dbReference>
<dbReference type="PIRSF" id="PIRSF038120">
    <property type="entry name" value="Ubiquitinyl_hydrolase_UCH37"/>
    <property type="match status" value="1"/>
</dbReference>
<evidence type="ECO:0000256" key="11">
    <source>
        <dbReference type="RuleBase" id="RU361215"/>
    </source>
</evidence>
<accession>A0A183J3E8</accession>
<evidence type="ECO:0000256" key="2">
    <source>
        <dbReference type="ARBA" id="ARBA00009326"/>
    </source>
</evidence>
<dbReference type="Pfam" id="PF01088">
    <property type="entry name" value="Peptidase_C12"/>
    <property type="match status" value="1"/>
</dbReference>
<dbReference type="AlphaFoldDB" id="A0A183J3E8"/>
<evidence type="ECO:0000256" key="8">
    <source>
        <dbReference type="PIRSR" id="PIRSR038120-1"/>
    </source>
</evidence>
<keyword evidence="4 7" id="KW-0833">Ubl conjugation pathway</keyword>
<evidence type="ECO:0000259" key="12">
    <source>
        <dbReference type="PROSITE" id="PS52048"/>
    </source>
</evidence>
<dbReference type="Gene3D" id="3.40.532.10">
    <property type="entry name" value="Peptidase C12, ubiquitin carboxyl-terminal hydrolase"/>
    <property type="match status" value="1"/>
</dbReference>
<evidence type="ECO:0000256" key="9">
    <source>
        <dbReference type="PIRSR" id="PIRSR038120-2"/>
    </source>
</evidence>
<keyword evidence="14" id="KW-1185">Reference proteome</keyword>
<evidence type="ECO:0000256" key="6">
    <source>
        <dbReference type="ARBA" id="ARBA00022807"/>
    </source>
</evidence>
<evidence type="ECO:0000256" key="7">
    <source>
        <dbReference type="PIRNR" id="PIRNR038120"/>
    </source>
</evidence>
<dbReference type="GO" id="GO:0004843">
    <property type="term" value="F:cysteine-type deubiquitinase activity"/>
    <property type="evidence" value="ECO:0007669"/>
    <property type="project" value="UniProtKB-UniRule"/>
</dbReference>
<dbReference type="PROSITE" id="PS52048">
    <property type="entry name" value="UCH_DOMAIN"/>
    <property type="match status" value="1"/>
</dbReference>
<dbReference type="InterPro" id="IPR041507">
    <property type="entry name" value="UCH_C"/>
</dbReference>
<dbReference type="EC" id="3.4.19.12" evidence="7 11"/>
<evidence type="ECO:0000256" key="4">
    <source>
        <dbReference type="ARBA" id="ARBA00022786"/>
    </source>
</evidence>
<dbReference type="CDD" id="cd09617">
    <property type="entry name" value="Peptidase_C12_UCH37_BAP1"/>
    <property type="match status" value="1"/>
</dbReference>
<dbReference type="PANTHER" id="PTHR10589">
    <property type="entry name" value="UBIQUITIN CARBOXYL-TERMINAL HYDROLASE"/>
    <property type="match status" value="1"/>
</dbReference>
<dbReference type="InterPro" id="IPR001578">
    <property type="entry name" value="Peptidase_C12_UCH"/>
</dbReference>
<gene>
    <name evidence="13" type="ORF">SBAD_LOCUS10395</name>
</gene>
<reference evidence="15" key="1">
    <citation type="submission" date="2016-06" db="UniProtKB">
        <authorList>
            <consortium name="WormBaseParasite"/>
        </authorList>
    </citation>
    <scope>IDENTIFICATION</scope>
</reference>
<feature type="active site" description="Proton donor" evidence="8 10">
    <location>
        <position position="146"/>
    </location>
</feature>
<keyword evidence="6 7" id="KW-0788">Thiol protease</keyword>
<dbReference type="PROSITE" id="PS52049">
    <property type="entry name" value="ULD"/>
    <property type="match status" value="1"/>
</dbReference>